<dbReference type="SUPFAM" id="SSF82784">
    <property type="entry name" value="OsmC-like"/>
    <property type="match status" value="1"/>
</dbReference>
<evidence type="ECO:0000313" key="2">
    <source>
        <dbReference type="EMBL" id="QKM63527.1"/>
    </source>
</evidence>
<dbReference type="PANTHER" id="PTHR37809">
    <property type="entry name" value="RIBOSOMAL PROTEIN S12 METHYLTHIOTRANSFERASE ACCESSORY FACTOR YCAO"/>
    <property type="match status" value="1"/>
</dbReference>
<dbReference type="Gene3D" id="3.30.1330.230">
    <property type="match status" value="1"/>
</dbReference>
<sequence length="736" mass="82126">MEIKVKFLDKFRLEAKFDDFTVIADQPIRYKGDGSAPGPFDYFLASSALCAAYFVKLYCDTRNIPTENIRLSQNNIVDPENRYQQIFKIQVELPEDISANDRQGILRAVERCSVKKVVQAGPEFVIEEVKNLDADAQTLLAVKPASDATTSTYITGKDLPLEQTISNMSELLATLGIKIEIASWRNLIPNVWSLHIRDAHSPMCFTNGKGSTKESALASALGEYIERLSNNHFYAGTFWGEEIANATFVHYPNERWFKPGANDALPTEILDEYCLNIFNPDGELRGSHLIDTNSGNVQRGICALPYARQSDGKTVYFPSNLIENLYVSNGMSAGNTLAEAQVQCLSEIFERAVKRHILEAEITLPDVPQAVLQKYPGILAGIKGLEEQGFPVLIKDASLGGVYPVMCVTLMNPRTGGVFASFGAHPNLEVALERSLTELLQGRSLEGLNDLPPPTFASEAVTEPNNFVEHFIDSSGIVSWRFFSAKSDYDFVEWDFSSDGENANAKEAATLFGILKAIGKEVYVAVYDQLGATACRILVPGYSEVYPIEDLIWDNTNKALLFRKDILNLSSLDNKNLGDLLERLENNELDEYGDIATLIGIEFDENTPWGQLTVLELKLLINLALQQFDQAYELVGAFLQYNDNTVERKLFYQALNAALEIKLDESLEFEDYVLNLRRMFGDERMNAVIGSLEGSIRFYGLTPTSINLEGLDRHHRLMDSYKKLHAARARGVATVN</sequence>
<dbReference type="RefSeq" id="WP_173943693.1">
    <property type="nucleotide sequence ID" value="NZ_CBCSCD010000002.1"/>
</dbReference>
<feature type="domain" description="YcaO" evidence="1">
    <location>
        <begin position="208"/>
        <end position="596"/>
    </location>
</feature>
<dbReference type="InterPro" id="IPR003718">
    <property type="entry name" value="OsmC/Ohr_fam"/>
</dbReference>
<dbReference type="PANTHER" id="PTHR37809:SF1">
    <property type="entry name" value="RIBOSOMAL PROTEIN S12 METHYLTHIOTRANSFERASE ACCESSORY FACTOR YCAO"/>
    <property type="match status" value="1"/>
</dbReference>
<name>A0A6M9PX52_9BURK</name>
<dbReference type="Pfam" id="PF02624">
    <property type="entry name" value="YcaO"/>
    <property type="match status" value="1"/>
</dbReference>
<dbReference type="InterPro" id="IPR003776">
    <property type="entry name" value="YcaO-like_dom"/>
</dbReference>
<protein>
    <submittedName>
        <fullName evidence="2">OsmC domain/YcaO domain-containing protein</fullName>
    </submittedName>
</protein>
<dbReference type="EMBL" id="CP028941">
    <property type="protein sequence ID" value="QKM63527.1"/>
    <property type="molecule type" value="Genomic_DNA"/>
</dbReference>
<dbReference type="NCBIfam" id="TIGR00702">
    <property type="entry name" value="YcaO-type kinase domain"/>
    <property type="match status" value="1"/>
</dbReference>
<dbReference type="NCBIfam" id="TIGR03549">
    <property type="entry name" value="OsmC domain/YcaO domain-containing protein"/>
    <property type="match status" value="1"/>
</dbReference>
<dbReference type="InterPro" id="IPR041080">
    <property type="entry name" value="YcaO_C"/>
</dbReference>
<proteinExistence type="predicted"/>
<organism evidence="2 3">
    <name type="scientific">Polynucleobacter antarcticus</name>
    <dbReference type="NCBI Taxonomy" id="1743162"/>
    <lineage>
        <taxon>Bacteria</taxon>
        <taxon>Pseudomonadati</taxon>
        <taxon>Pseudomonadota</taxon>
        <taxon>Betaproteobacteria</taxon>
        <taxon>Burkholderiales</taxon>
        <taxon>Burkholderiaceae</taxon>
        <taxon>Polynucleobacter</taxon>
    </lineage>
</organism>
<dbReference type="Gene3D" id="3.30.300.20">
    <property type="match status" value="1"/>
</dbReference>
<dbReference type="Pfam" id="PF02566">
    <property type="entry name" value="OsmC"/>
    <property type="match status" value="1"/>
</dbReference>
<dbReference type="NCBIfam" id="NF040716">
    <property type="entry name" value="YcaO_for_S12"/>
    <property type="match status" value="1"/>
</dbReference>
<dbReference type="AlphaFoldDB" id="A0A6M9PX52"/>
<dbReference type="InterPro" id="IPR019938">
    <property type="entry name" value="YcaO_dom_prot"/>
</dbReference>
<dbReference type="Pfam" id="PF18381">
    <property type="entry name" value="YcaO_C"/>
    <property type="match status" value="1"/>
</dbReference>
<keyword evidence="3" id="KW-1185">Reference proteome</keyword>
<dbReference type="PROSITE" id="PS51664">
    <property type="entry name" value="YCAO"/>
    <property type="match status" value="1"/>
</dbReference>
<dbReference type="Proteomes" id="UP000500806">
    <property type="component" value="Chromosome"/>
</dbReference>
<evidence type="ECO:0000259" key="1">
    <source>
        <dbReference type="PROSITE" id="PS51664"/>
    </source>
</evidence>
<dbReference type="KEGG" id="pani:DCO16_11050"/>
<evidence type="ECO:0000313" key="3">
    <source>
        <dbReference type="Proteomes" id="UP000500806"/>
    </source>
</evidence>
<accession>A0A6M9PX52</accession>
<dbReference type="InterPro" id="IPR015946">
    <property type="entry name" value="KH_dom-like_a/b"/>
</dbReference>
<dbReference type="InterPro" id="IPR036102">
    <property type="entry name" value="OsmC/Ohrsf"/>
</dbReference>
<gene>
    <name evidence="2" type="ORF">DCO16_11050</name>
</gene>
<reference evidence="2 3" key="1">
    <citation type="submission" date="2018-04" db="EMBL/GenBank/DDBJ databases">
        <title>Polynucleobacter sp. LimPoW16 genome.</title>
        <authorList>
            <person name="Hahn M.W."/>
        </authorList>
    </citation>
    <scope>NUCLEOTIDE SEQUENCE [LARGE SCALE GENOMIC DNA]</scope>
    <source>
        <strain evidence="2 3">LimPoW16</strain>
    </source>
</reference>